<organism evidence="2 3">
    <name type="scientific">Bifidobacterium longum</name>
    <dbReference type="NCBI Taxonomy" id="216816"/>
    <lineage>
        <taxon>Bacteria</taxon>
        <taxon>Bacillati</taxon>
        <taxon>Actinomycetota</taxon>
        <taxon>Actinomycetes</taxon>
        <taxon>Bifidobacteriales</taxon>
        <taxon>Bifidobacteriaceae</taxon>
        <taxon>Bifidobacterium</taxon>
    </lineage>
</organism>
<evidence type="ECO:0000313" key="2">
    <source>
        <dbReference type="EMBL" id="MBV3439046.1"/>
    </source>
</evidence>
<dbReference type="AlphaFoldDB" id="A0AAW4NKG3"/>
<feature type="region of interest" description="Disordered" evidence="1">
    <location>
        <begin position="1"/>
        <end position="50"/>
    </location>
</feature>
<comment type="caution">
    <text evidence="2">The sequence shown here is derived from an EMBL/GenBank/DDBJ whole genome shotgun (WGS) entry which is preliminary data.</text>
</comment>
<dbReference type="EMBL" id="JAHOFX010000014">
    <property type="protein sequence ID" value="MBV3439046.1"/>
    <property type="molecule type" value="Genomic_DNA"/>
</dbReference>
<dbReference type="RefSeq" id="WP_058060878.1">
    <property type="nucleotide sequence ID" value="NZ_JAHOFX010000014.1"/>
</dbReference>
<sequence>MSVDRNNRAHRPGGLPQGYAGTFAPMRAGGAGDVVPPPPARRRARARGVEDDARAWGLKDRIESLADLGDGEQARRLAHEAGALCAGDSIPFADGAYAALFDGRELTTVRIDGPDIQDVGFRPESIRA</sequence>
<name>A0AAW4NKG3_BIFLN</name>
<dbReference type="Proteomes" id="UP001195937">
    <property type="component" value="Unassembled WGS sequence"/>
</dbReference>
<reference evidence="2" key="1">
    <citation type="submission" date="2021-06" db="EMBL/GenBank/DDBJ databases">
        <title>Collection of gut derived symbiotic bacterial strains cultured from healthy donors.</title>
        <authorList>
            <person name="Lin H."/>
            <person name="Littmann E."/>
            <person name="Pamer E.G."/>
        </authorList>
    </citation>
    <scope>NUCLEOTIDE SEQUENCE</scope>
    <source>
        <strain evidence="2">MSK.19.9</strain>
    </source>
</reference>
<proteinExistence type="predicted"/>
<evidence type="ECO:0000313" key="3">
    <source>
        <dbReference type="Proteomes" id="UP001195937"/>
    </source>
</evidence>
<accession>A0AAW4NKG3</accession>
<gene>
    <name evidence="2" type="ORF">KSW34_08630</name>
</gene>
<evidence type="ECO:0000256" key="1">
    <source>
        <dbReference type="SAM" id="MobiDB-lite"/>
    </source>
</evidence>
<protein>
    <submittedName>
        <fullName evidence="2">Uncharacterized protein</fullName>
    </submittedName>
</protein>